<name>A9NMA8_PICSI</name>
<organism evidence="2">
    <name type="scientific">Picea sitchensis</name>
    <name type="common">Sitka spruce</name>
    <name type="synonym">Pinus sitchensis</name>
    <dbReference type="NCBI Taxonomy" id="3332"/>
    <lineage>
        <taxon>Eukaryota</taxon>
        <taxon>Viridiplantae</taxon>
        <taxon>Streptophyta</taxon>
        <taxon>Embryophyta</taxon>
        <taxon>Tracheophyta</taxon>
        <taxon>Spermatophyta</taxon>
        <taxon>Pinopsida</taxon>
        <taxon>Pinidae</taxon>
        <taxon>Conifers I</taxon>
        <taxon>Pinales</taxon>
        <taxon>Pinaceae</taxon>
        <taxon>Picea</taxon>
    </lineage>
</organism>
<reference evidence="2" key="1">
    <citation type="journal article" date="2008" name="BMC Genomics">
        <title>A conifer genomics resource of 200,000 spruce (Picea spp.) ESTs and 6,464 high-quality, sequence-finished full-length cDNAs for Sitka spruce (Picea sitchensis).</title>
        <authorList>
            <person name="Ralph S.G."/>
            <person name="Chun H.J."/>
            <person name="Kolosova N."/>
            <person name="Cooper D."/>
            <person name="Oddy C."/>
            <person name="Ritland C.E."/>
            <person name="Kirkpatrick R."/>
            <person name="Moore R."/>
            <person name="Barber S."/>
            <person name="Holt R.A."/>
            <person name="Jones S.J."/>
            <person name="Marra M.A."/>
            <person name="Douglas C.J."/>
            <person name="Ritland K."/>
            <person name="Bohlmann J."/>
        </authorList>
    </citation>
    <scope>NUCLEOTIDE SEQUENCE</scope>
    <source>
        <tissue evidence="2">Bark</tissue>
    </source>
</reference>
<dbReference type="InterPro" id="IPR037197">
    <property type="entry name" value="WWE_dom_sf"/>
</dbReference>
<evidence type="ECO:0000313" key="2">
    <source>
        <dbReference type="EMBL" id="ABK21769.1"/>
    </source>
</evidence>
<proteinExistence type="evidence at transcript level"/>
<protein>
    <recommendedName>
        <fullName evidence="1">WWE domain-containing protein</fullName>
    </recommendedName>
</protein>
<evidence type="ECO:0000259" key="1">
    <source>
        <dbReference type="Pfam" id="PF02825"/>
    </source>
</evidence>
<dbReference type="AlphaFoldDB" id="A9NMA8"/>
<accession>A9NMA8</accession>
<dbReference type="Gene3D" id="3.30.720.50">
    <property type="match status" value="1"/>
</dbReference>
<dbReference type="EMBL" id="EF082409">
    <property type="protein sequence ID" value="ABK21769.1"/>
    <property type="molecule type" value="mRNA"/>
</dbReference>
<feature type="domain" description="WWE" evidence="1">
    <location>
        <begin position="12"/>
        <end position="79"/>
    </location>
</feature>
<dbReference type="InterPro" id="IPR004170">
    <property type="entry name" value="WWE_dom"/>
</dbReference>
<sequence length="324" mass="36323">MCRIADPTEKGVWWKDDTKWVLYSLEDSRKILRAKKNGDSNITLGFVKSAKYPSGKLYAIDLVSMKQTNVNTGFSRDIKIINPGPSDDQEDVESSEEDELVTFSRPMKAQGIDQRRDSDKIVRMVPSVTVDLGKLTSQCVLEDECNLVLKFPRAAASQSHLINSLSKKTLELLLEKFTSKDFIKNVVRHKMQSRDSELAWKVCPRRSYVLGRADDTCMFGPFLTQLCKMAEDDHLFADNLFSIAEKGSSEEGDPVEFLFNNAVFPIESNTALPLRFIRVLPSPSEGGRVSVYLAILGRRDLPLFKGAALYLGELVSVGNSGYSY</sequence>
<dbReference type="Pfam" id="PF02825">
    <property type="entry name" value="WWE"/>
    <property type="match status" value="1"/>
</dbReference>
<dbReference type="SUPFAM" id="SSF117839">
    <property type="entry name" value="WWE domain"/>
    <property type="match status" value="1"/>
</dbReference>